<dbReference type="InterPro" id="IPR014522">
    <property type="entry name" value="ArtA"/>
</dbReference>
<keyword evidence="3" id="KW-0645">Protease</keyword>
<feature type="active site" description="Acyl-thioester intermediate" evidence="8">
    <location>
        <position position="139"/>
    </location>
</feature>
<dbReference type="InterPro" id="IPR026392">
    <property type="entry name" value="Exo/Archaeosortase_dom"/>
</dbReference>
<protein>
    <submittedName>
        <fullName evidence="10">Exosortase EpsH-related protein</fullName>
    </submittedName>
</protein>
<dbReference type="GO" id="GO:0008233">
    <property type="term" value="F:peptidase activity"/>
    <property type="evidence" value="ECO:0007669"/>
    <property type="project" value="UniProtKB-KW"/>
</dbReference>
<feature type="active site" description="Proton donor" evidence="8">
    <location>
        <position position="180"/>
    </location>
</feature>
<dbReference type="EMBL" id="CP001899">
    <property type="protein sequence ID" value="ADC65558.1"/>
    <property type="molecule type" value="Genomic_DNA"/>
</dbReference>
<feature type="transmembrane region" description="Helical" evidence="9">
    <location>
        <begin position="132"/>
        <end position="153"/>
    </location>
</feature>
<evidence type="ECO:0000256" key="6">
    <source>
        <dbReference type="ARBA" id="ARBA00022989"/>
    </source>
</evidence>
<feature type="transmembrane region" description="Helical" evidence="9">
    <location>
        <begin position="103"/>
        <end position="120"/>
    </location>
</feature>
<name>D3RYJ5_FERPA</name>
<reference evidence="11" key="1">
    <citation type="submission" date="2010-02" db="EMBL/GenBank/DDBJ databases">
        <title>Complete sequence of Ferroglobus placidus DSM 10642.</title>
        <authorList>
            <consortium name="US DOE Joint Genome Institute"/>
            <person name="Lucas S."/>
            <person name="Copeland A."/>
            <person name="Lapidus A."/>
            <person name="Cheng J.-F."/>
            <person name="Bruce D."/>
            <person name="Goodwin L."/>
            <person name="Pitluck S."/>
            <person name="Saunders E."/>
            <person name="Brettin T."/>
            <person name="Detter J.C."/>
            <person name="Han C."/>
            <person name="Tapia R."/>
            <person name="Larimer F."/>
            <person name="Land M."/>
            <person name="Hauser L."/>
            <person name="Kyrpides N."/>
            <person name="Ivanova N."/>
            <person name="Holmes D."/>
            <person name="Lovley D."/>
            <person name="Kyrpides N."/>
            <person name="Anderson I.J."/>
            <person name="Woyke T."/>
        </authorList>
    </citation>
    <scope>NUCLEOTIDE SEQUENCE [LARGE SCALE GENOMIC DNA]</scope>
    <source>
        <strain evidence="11">DSM 10642 / AEDII12DO</strain>
    </source>
</reference>
<dbReference type="Pfam" id="PF09721">
    <property type="entry name" value="Exosortase_EpsH"/>
    <property type="match status" value="1"/>
</dbReference>
<keyword evidence="5" id="KW-0378">Hydrolase</keyword>
<dbReference type="AlphaFoldDB" id="D3RYJ5"/>
<dbReference type="PaxDb" id="589924-Ferp_1407"/>
<dbReference type="PIRSF" id="PIRSF025737">
    <property type="entry name" value="Cyco1"/>
    <property type="match status" value="1"/>
</dbReference>
<dbReference type="GeneID" id="8778925"/>
<evidence type="ECO:0000256" key="8">
    <source>
        <dbReference type="PIRSR" id="PIRSR025737-1"/>
    </source>
</evidence>
<gene>
    <name evidence="10" type="ordered locus">Ferp_1407</name>
</gene>
<feature type="transmembrane region" description="Helical" evidence="9">
    <location>
        <begin position="20"/>
        <end position="39"/>
    </location>
</feature>
<evidence type="ECO:0000256" key="2">
    <source>
        <dbReference type="ARBA" id="ARBA00022475"/>
    </source>
</evidence>
<keyword evidence="2" id="KW-1003">Cell membrane</keyword>
<keyword evidence="4 9" id="KW-0812">Transmembrane</keyword>
<dbReference type="NCBIfam" id="TIGR04125">
    <property type="entry name" value="exosort_PGF_TRM"/>
    <property type="match status" value="1"/>
</dbReference>
<evidence type="ECO:0000313" key="11">
    <source>
        <dbReference type="Proteomes" id="UP000002613"/>
    </source>
</evidence>
<evidence type="ECO:0000256" key="1">
    <source>
        <dbReference type="ARBA" id="ARBA00004651"/>
    </source>
</evidence>
<keyword evidence="11" id="KW-1185">Reference proteome</keyword>
<dbReference type="NCBIfam" id="TIGR04178">
    <property type="entry name" value="exo_archaeo"/>
    <property type="match status" value="1"/>
</dbReference>
<dbReference type="HOGENOM" id="CLU_065734_0_0_2"/>
<feature type="transmembrane region" description="Helical" evidence="9">
    <location>
        <begin position="200"/>
        <end position="219"/>
    </location>
</feature>
<dbReference type="GO" id="GO:0005886">
    <property type="term" value="C:plasma membrane"/>
    <property type="evidence" value="ECO:0007669"/>
    <property type="project" value="UniProtKB-SubCell"/>
</dbReference>
<keyword evidence="7 9" id="KW-0472">Membrane</keyword>
<dbReference type="InterPro" id="IPR019127">
    <property type="entry name" value="Exosortase"/>
</dbReference>
<dbReference type="RefSeq" id="WP_012965901.1">
    <property type="nucleotide sequence ID" value="NC_013849.1"/>
</dbReference>
<accession>D3RYJ5</accession>
<feature type="transmembrane region" description="Helical" evidence="9">
    <location>
        <begin position="46"/>
        <end position="67"/>
    </location>
</feature>
<evidence type="ECO:0000256" key="7">
    <source>
        <dbReference type="ARBA" id="ARBA00023136"/>
    </source>
</evidence>
<evidence type="ECO:0000313" key="10">
    <source>
        <dbReference type="EMBL" id="ADC65558.1"/>
    </source>
</evidence>
<proteinExistence type="predicted"/>
<dbReference type="KEGG" id="fpl:Ferp_1407"/>
<reference evidence="10 11" key="2">
    <citation type="journal article" date="2011" name="Stand. Genomic Sci.">
        <title>Complete genome sequence of Ferroglobus placidus AEDII12DO.</title>
        <authorList>
            <person name="Anderson I."/>
            <person name="Risso C."/>
            <person name="Holmes D."/>
            <person name="Lucas S."/>
            <person name="Copeland A."/>
            <person name="Lapidus A."/>
            <person name="Cheng J.F."/>
            <person name="Bruce D."/>
            <person name="Goodwin L."/>
            <person name="Pitluck S."/>
            <person name="Saunders E."/>
            <person name="Brettin T."/>
            <person name="Detter J.C."/>
            <person name="Han C."/>
            <person name="Tapia R."/>
            <person name="Larimer F."/>
            <person name="Land M."/>
            <person name="Hauser L."/>
            <person name="Woyke T."/>
            <person name="Lovley D."/>
            <person name="Kyrpides N."/>
            <person name="Ivanova N."/>
        </authorList>
    </citation>
    <scope>NUCLEOTIDE SEQUENCE [LARGE SCALE GENOMIC DNA]</scope>
    <source>
        <strain evidence="11">DSM 10642 / AEDII12DO</strain>
    </source>
</reference>
<feature type="transmembrane region" description="Helical" evidence="9">
    <location>
        <begin position="165"/>
        <end position="188"/>
    </location>
</feature>
<evidence type="ECO:0000256" key="4">
    <source>
        <dbReference type="ARBA" id="ARBA00022692"/>
    </source>
</evidence>
<evidence type="ECO:0000256" key="5">
    <source>
        <dbReference type="ARBA" id="ARBA00022801"/>
    </source>
</evidence>
<organism evidence="10 11">
    <name type="scientific">Ferroglobus placidus (strain DSM 10642 / AEDII12DO)</name>
    <dbReference type="NCBI Taxonomy" id="589924"/>
    <lineage>
        <taxon>Archaea</taxon>
        <taxon>Methanobacteriati</taxon>
        <taxon>Methanobacteriota</taxon>
        <taxon>Archaeoglobi</taxon>
        <taxon>Archaeoglobales</taxon>
        <taxon>Archaeoglobaceae</taxon>
        <taxon>Ferroglobus</taxon>
    </lineage>
</organism>
<dbReference type="OrthoDB" id="200496at2157"/>
<dbReference type="eggNOG" id="arCOG04471">
    <property type="taxonomic scope" value="Archaea"/>
</dbReference>
<dbReference type="STRING" id="589924.Ferp_1407"/>
<sequence length="248" mass="28084">MLQFISTLLMFIYALSKNKFVGFVSWTIFGVFWLLNLPYYMSISDYFNSVLMVAAFSLFTLLGLTILRTNDDVFPRLTFIAAISSLIYFTFAETMLGKELIEIVAMQTSILASFLGYKFLVDGDFIYYNGKIVQIILACTGIESISLFAGISLGAEGRAVNKIKAFLVSVPVIYVLNLLRNTFIVLAYGDSWFGENSFYIAHHVISKFLATVALIIIAMQVFKYLPKFADDVFKAKDAVVRTWLEKRR</sequence>
<dbReference type="Proteomes" id="UP000002613">
    <property type="component" value="Chromosome"/>
</dbReference>
<feature type="transmembrane region" description="Helical" evidence="9">
    <location>
        <begin position="73"/>
        <end position="91"/>
    </location>
</feature>
<dbReference type="GO" id="GO:0006508">
    <property type="term" value="P:proteolysis"/>
    <property type="evidence" value="ECO:0007669"/>
    <property type="project" value="UniProtKB-KW"/>
</dbReference>
<keyword evidence="6 9" id="KW-1133">Transmembrane helix</keyword>
<comment type="subcellular location">
    <subcellularLocation>
        <location evidence="1">Cell membrane</location>
        <topology evidence="1">Multi-pass membrane protein</topology>
    </subcellularLocation>
</comment>
<evidence type="ECO:0000256" key="9">
    <source>
        <dbReference type="SAM" id="Phobius"/>
    </source>
</evidence>
<evidence type="ECO:0000256" key="3">
    <source>
        <dbReference type="ARBA" id="ARBA00022670"/>
    </source>
</evidence>